<dbReference type="RefSeq" id="WP_207940311.1">
    <property type="nucleotide sequence ID" value="NZ_CP147251.1"/>
</dbReference>
<accession>A0ABZ2SRD3</accession>
<sequence length="185" mass="20428">MTKRVIVLNFEISSQAYQAFSEIKKLHLGKEIVGEQMAVITHSSEGDHQFKVEDFLDFTGTNKTSKGGLIGMLVGILGGPLGMMLGWFGGSLFGASKDAQEIRVAQTIFEFVGNKIGEGDTGLILIADEEDNRPLNNIVMYELSGEISRFDLDEVEMEIKKAQEVEAAATKENAQKIWEEKHSND</sequence>
<evidence type="ECO:0008006" key="4">
    <source>
        <dbReference type="Google" id="ProtNLM"/>
    </source>
</evidence>
<evidence type="ECO:0000313" key="2">
    <source>
        <dbReference type="EMBL" id="WYJ77570.1"/>
    </source>
</evidence>
<feature type="transmembrane region" description="Helical" evidence="1">
    <location>
        <begin position="69"/>
        <end position="93"/>
    </location>
</feature>
<reference evidence="2 3" key="1">
    <citation type="submission" date="2021-03" db="EMBL/GenBank/DDBJ databases">
        <authorList>
            <person name="Gilmore M.S."/>
            <person name="Schwartzman J."/>
            <person name="Van Tyne D."/>
            <person name="Martin M."/>
            <person name="Earl A.M."/>
            <person name="Manson A.L."/>
            <person name="Straub T."/>
            <person name="Salamzade R."/>
            <person name="Saavedra J."/>
            <person name="Lebreton F."/>
            <person name="Prichula J."/>
            <person name="Schaufler K."/>
            <person name="Gaca A."/>
            <person name="Sgardioli B."/>
            <person name="Wagenaar J."/>
            <person name="Strong T."/>
        </authorList>
    </citation>
    <scope>NUCLEOTIDE SEQUENCE [LARGE SCALE GENOMIC DNA]</scope>
    <source>
        <strain evidence="2 3">DIV2402</strain>
    </source>
</reference>
<evidence type="ECO:0000313" key="3">
    <source>
        <dbReference type="Proteomes" id="UP000664701"/>
    </source>
</evidence>
<reference evidence="2 3" key="2">
    <citation type="submission" date="2024-03" db="EMBL/GenBank/DDBJ databases">
        <title>The Genome Sequence of Enterococcus sp. DIV2402.</title>
        <authorList>
            <consortium name="The Broad Institute Genomics Platform"/>
            <consortium name="The Broad Institute Microbial Omics Core"/>
            <consortium name="The Broad Institute Genomic Center for Infectious Diseases"/>
            <person name="Earl A."/>
            <person name="Manson A."/>
            <person name="Gilmore M."/>
            <person name="Schwartman J."/>
            <person name="Shea T."/>
            <person name="Abouelleil A."/>
            <person name="Cao P."/>
            <person name="Chapman S."/>
            <person name="Cusick C."/>
            <person name="Young S."/>
            <person name="Neafsey D."/>
            <person name="Nusbaum C."/>
            <person name="Birren B."/>
        </authorList>
    </citation>
    <scope>NUCLEOTIDE SEQUENCE [LARGE SCALE GENOMIC DNA]</scope>
    <source>
        <strain evidence="2 3">DIV2402</strain>
    </source>
</reference>
<keyword evidence="1" id="KW-0472">Membrane</keyword>
<keyword evidence="1" id="KW-0812">Transmembrane</keyword>
<keyword evidence="3" id="KW-1185">Reference proteome</keyword>
<protein>
    <recommendedName>
        <fullName evidence="4">DUF1269 domain-containing protein</fullName>
    </recommendedName>
</protein>
<name>A0ABZ2SRD3_9ENTE</name>
<organism evidence="2 3">
    <name type="scientific">Candidatus Enterococcus lowellii</name>
    <dbReference type="NCBI Taxonomy" id="2230877"/>
    <lineage>
        <taxon>Bacteria</taxon>
        <taxon>Bacillati</taxon>
        <taxon>Bacillota</taxon>
        <taxon>Bacilli</taxon>
        <taxon>Lactobacillales</taxon>
        <taxon>Enterococcaceae</taxon>
        <taxon>Enterococcus</taxon>
    </lineage>
</organism>
<dbReference type="Proteomes" id="UP000664701">
    <property type="component" value="Chromosome"/>
</dbReference>
<dbReference type="EMBL" id="CP147251">
    <property type="protein sequence ID" value="WYJ77570.1"/>
    <property type="molecule type" value="Genomic_DNA"/>
</dbReference>
<keyword evidence="1" id="KW-1133">Transmembrane helix</keyword>
<proteinExistence type="predicted"/>
<gene>
    <name evidence="2" type="ORF">DOK78_002208</name>
</gene>
<evidence type="ECO:0000256" key="1">
    <source>
        <dbReference type="SAM" id="Phobius"/>
    </source>
</evidence>